<dbReference type="AlphaFoldDB" id="A0A371IEA9"/>
<keyword evidence="2" id="KW-1185">Reference proteome</keyword>
<dbReference type="Gene3D" id="3.30.420.10">
    <property type="entry name" value="Ribonuclease H-like superfamily/Ribonuclease H"/>
    <property type="match status" value="1"/>
</dbReference>
<dbReference type="InterPro" id="IPR039537">
    <property type="entry name" value="Retrotran_Ty1/copia-like"/>
</dbReference>
<gene>
    <name evidence="1" type="ORF">CR513_01730</name>
</gene>
<protein>
    <recommendedName>
        <fullName evidence="3">Integrase catalytic domain-containing protein</fullName>
    </recommendedName>
</protein>
<dbReference type="EMBL" id="QJKJ01000291">
    <property type="protein sequence ID" value="RDY13370.1"/>
    <property type="molecule type" value="Genomic_DNA"/>
</dbReference>
<comment type="caution">
    <text evidence="1">The sequence shown here is derived from an EMBL/GenBank/DDBJ whole genome shotgun (WGS) entry which is preliminary data.</text>
</comment>
<reference evidence="1" key="1">
    <citation type="submission" date="2018-05" db="EMBL/GenBank/DDBJ databases">
        <title>Draft genome of Mucuna pruriens seed.</title>
        <authorList>
            <person name="Nnadi N.E."/>
            <person name="Vos R."/>
            <person name="Hasami M.H."/>
            <person name="Devisetty U.K."/>
            <person name="Aguiy J.C."/>
        </authorList>
    </citation>
    <scope>NUCLEOTIDE SEQUENCE [LARGE SCALE GENOMIC DNA]</scope>
    <source>
        <strain evidence="1">JCA_2017</strain>
    </source>
</reference>
<dbReference type="InterPro" id="IPR012337">
    <property type="entry name" value="RNaseH-like_sf"/>
</dbReference>
<dbReference type="Proteomes" id="UP000257109">
    <property type="component" value="Unassembled WGS sequence"/>
</dbReference>
<dbReference type="OrthoDB" id="1751476at2759"/>
<evidence type="ECO:0000313" key="2">
    <source>
        <dbReference type="Proteomes" id="UP000257109"/>
    </source>
</evidence>
<dbReference type="InterPro" id="IPR036397">
    <property type="entry name" value="RNaseH_sf"/>
</dbReference>
<name>A0A371IEA9_MUCPR</name>
<dbReference type="SUPFAM" id="SSF53098">
    <property type="entry name" value="Ribonuclease H-like"/>
    <property type="match status" value="1"/>
</dbReference>
<evidence type="ECO:0000313" key="1">
    <source>
        <dbReference type="EMBL" id="RDY13370.1"/>
    </source>
</evidence>
<dbReference type="PANTHER" id="PTHR42648:SF21">
    <property type="entry name" value="CYSTEINE-RICH RLK (RECEPTOR-LIKE PROTEIN KINASE) 8"/>
    <property type="match status" value="1"/>
</dbReference>
<accession>A0A371IEA9</accession>
<feature type="non-terminal residue" evidence="1">
    <location>
        <position position="1"/>
    </location>
</feature>
<dbReference type="GO" id="GO:0003676">
    <property type="term" value="F:nucleic acid binding"/>
    <property type="evidence" value="ECO:0007669"/>
    <property type="project" value="InterPro"/>
</dbReference>
<organism evidence="1 2">
    <name type="scientific">Mucuna pruriens</name>
    <name type="common">Velvet bean</name>
    <name type="synonym">Dolichos pruriens</name>
    <dbReference type="NCBI Taxonomy" id="157652"/>
    <lineage>
        <taxon>Eukaryota</taxon>
        <taxon>Viridiplantae</taxon>
        <taxon>Streptophyta</taxon>
        <taxon>Embryophyta</taxon>
        <taxon>Tracheophyta</taxon>
        <taxon>Spermatophyta</taxon>
        <taxon>Magnoliopsida</taxon>
        <taxon>eudicotyledons</taxon>
        <taxon>Gunneridae</taxon>
        <taxon>Pentapetalae</taxon>
        <taxon>rosids</taxon>
        <taxon>fabids</taxon>
        <taxon>Fabales</taxon>
        <taxon>Fabaceae</taxon>
        <taxon>Papilionoideae</taxon>
        <taxon>50 kb inversion clade</taxon>
        <taxon>NPAAA clade</taxon>
        <taxon>indigoferoid/millettioid clade</taxon>
        <taxon>Phaseoleae</taxon>
        <taxon>Mucuna</taxon>
    </lineage>
</organism>
<evidence type="ECO:0008006" key="3">
    <source>
        <dbReference type="Google" id="ProtNLM"/>
    </source>
</evidence>
<dbReference type="PANTHER" id="PTHR42648">
    <property type="entry name" value="TRANSPOSASE, PUTATIVE-RELATED"/>
    <property type="match status" value="1"/>
</dbReference>
<sequence>MKKGINITSIRSNHGREHENENFQKFCKGNGILHNIFAPRTHQQTILVLKKTPYKLWKGRKPNISYFHLFGCECFILNTMNNLGKFNPKVYNSTTLTMEKTIHIKFNDSKLDKEANRVKTRSNFKNQEQVTLLLEIELGYIYEAYIAR</sequence>
<proteinExistence type="predicted"/>